<evidence type="ECO:0000313" key="2">
    <source>
        <dbReference type="EMBL" id="CAL4995470.1"/>
    </source>
</evidence>
<dbReference type="Proteomes" id="UP001497457">
    <property type="component" value="Chromosome 24b"/>
</dbReference>
<sequence length="233" mass="23822">MAIPVARVHLAMAHAALPGLLPSPPKCAMLQAPPCAAIILPNNSPPSRPCRADAAERWDAHKNKHGGGRPAPSSPPPSSAGSAGRASSSEKWVSNKKKKSAGAGGAASRSSSSSDGRADSEERWDAHKKPASPASSSSAASRNEGRHGGSSKRRATSRASSSSGERWDAHKNGRRAPRADGFVDDGGSSTGSNDVEVDMAAALPRAFYAGPGFIASPAPSMLPMPSFMVRVAA</sequence>
<feature type="compositionally biased region" description="Low complexity" evidence="1">
    <location>
        <begin position="79"/>
        <end position="89"/>
    </location>
</feature>
<keyword evidence="3" id="KW-1185">Reference proteome</keyword>
<reference evidence="2" key="1">
    <citation type="submission" date="2024-10" db="EMBL/GenBank/DDBJ databases">
        <authorList>
            <person name="Ryan C."/>
        </authorList>
    </citation>
    <scope>NUCLEOTIDE SEQUENCE [LARGE SCALE GENOMIC DNA]</scope>
</reference>
<feature type="region of interest" description="Disordered" evidence="1">
    <location>
        <begin position="42"/>
        <end position="194"/>
    </location>
</feature>
<proteinExistence type="predicted"/>
<dbReference type="InterPro" id="IPR028322">
    <property type="entry name" value="PNRC-like_rgn"/>
</dbReference>
<feature type="compositionally biased region" description="Low complexity" evidence="1">
    <location>
        <begin position="106"/>
        <end position="115"/>
    </location>
</feature>
<dbReference type="GO" id="GO:0016071">
    <property type="term" value="P:mRNA metabolic process"/>
    <property type="evidence" value="ECO:0007669"/>
    <property type="project" value="UniProtKB-ARBA"/>
</dbReference>
<name>A0ABC9B734_9POAL</name>
<feature type="compositionally biased region" description="Low complexity" evidence="1">
    <location>
        <begin position="131"/>
        <end position="141"/>
    </location>
</feature>
<gene>
    <name evidence="2" type="ORF">URODEC1_LOCUS62362</name>
</gene>
<evidence type="ECO:0000313" key="3">
    <source>
        <dbReference type="Proteomes" id="UP001497457"/>
    </source>
</evidence>
<evidence type="ECO:0000256" key="1">
    <source>
        <dbReference type="SAM" id="MobiDB-lite"/>
    </source>
</evidence>
<organism evidence="2 3">
    <name type="scientific">Urochloa decumbens</name>
    <dbReference type="NCBI Taxonomy" id="240449"/>
    <lineage>
        <taxon>Eukaryota</taxon>
        <taxon>Viridiplantae</taxon>
        <taxon>Streptophyta</taxon>
        <taxon>Embryophyta</taxon>
        <taxon>Tracheophyta</taxon>
        <taxon>Spermatophyta</taxon>
        <taxon>Magnoliopsida</taxon>
        <taxon>Liliopsida</taxon>
        <taxon>Poales</taxon>
        <taxon>Poaceae</taxon>
        <taxon>PACMAD clade</taxon>
        <taxon>Panicoideae</taxon>
        <taxon>Panicodae</taxon>
        <taxon>Paniceae</taxon>
        <taxon>Melinidinae</taxon>
        <taxon>Urochloa</taxon>
    </lineage>
</organism>
<feature type="compositionally biased region" description="Basic and acidic residues" evidence="1">
    <location>
        <begin position="116"/>
        <end position="128"/>
    </location>
</feature>
<dbReference type="EMBL" id="OZ075134">
    <property type="protein sequence ID" value="CAL4995470.1"/>
    <property type="molecule type" value="Genomic_DNA"/>
</dbReference>
<dbReference type="PANTHER" id="PTHR35361:SF1">
    <property type="entry name" value="OS08G0443700 PROTEIN"/>
    <property type="match status" value="1"/>
</dbReference>
<feature type="compositionally biased region" description="Basic and acidic residues" evidence="1">
    <location>
        <begin position="50"/>
        <end position="61"/>
    </location>
</feature>
<dbReference type="AlphaFoldDB" id="A0ABC9B734"/>
<dbReference type="PANTHER" id="PTHR35361">
    <property type="entry name" value="OS08G0443700 PROTEIN"/>
    <property type="match status" value="1"/>
</dbReference>
<accession>A0ABC9B734</accession>
<dbReference type="Pfam" id="PF15365">
    <property type="entry name" value="PNRC"/>
    <property type="match status" value="1"/>
</dbReference>
<protein>
    <submittedName>
        <fullName evidence="2">Uncharacterized protein</fullName>
    </submittedName>
</protein>